<dbReference type="RefSeq" id="WP_264321019.1">
    <property type="nucleotide sequence ID" value="NZ_JADEXN010000117.1"/>
</dbReference>
<keyword evidence="1" id="KW-0472">Membrane</keyword>
<dbReference type="PANTHER" id="PTHR36738:SF1">
    <property type="entry name" value="EXPRESSED PROTEIN"/>
    <property type="match status" value="1"/>
</dbReference>
<feature type="transmembrane region" description="Helical" evidence="1">
    <location>
        <begin position="69"/>
        <end position="89"/>
    </location>
</feature>
<feature type="transmembrane region" description="Helical" evidence="1">
    <location>
        <begin position="101"/>
        <end position="123"/>
    </location>
</feature>
<feature type="transmembrane region" description="Helical" evidence="1">
    <location>
        <begin position="26"/>
        <end position="48"/>
    </location>
</feature>
<dbReference type="GO" id="GO:0016020">
    <property type="term" value="C:membrane"/>
    <property type="evidence" value="ECO:0007669"/>
    <property type="project" value="TreeGrafter"/>
</dbReference>
<name>A0A928VV86_9CYAN</name>
<dbReference type="AlphaFoldDB" id="A0A928VV86"/>
<keyword evidence="1" id="KW-1133">Transmembrane helix</keyword>
<evidence type="ECO:0000313" key="2">
    <source>
        <dbReference type="EMBL" id="MBE9040776.1"/>
    </source>
</evidence>
<feature type="transmembrane region" description="Helical" evidence="1">
    <location>
        <begin position="135"/>
        <end position="156"/>
    </location>
</feature>
<gene>
    <name evidence="2" type="ORF">IQ235_08290</name>
</gene>
<organism evidence="2 3">
    <name type="scientific">Zarconia navalis LEGE 11467</name>
    <dbReference type="NCBI Taxonomy" id="1828826"/>
    <lineage>
        <taxon>Bacteria</taxon>
        <taxon>Bacillati</taxon>
        <taxon>Cyanobacteriota</taxon>
        <taxon>Cyanophyceae</taxon>
        <taxon>Oscillatoriophycideae</taxon>
        <taxon>Oscillatoriales</taxon>
        <taxon>Oscillatoriales incertae sedis</taxon>
        <taxon>Zarconia</taxon>
        <taxon>Zarconia navalis</taxon>
    </lineage>
</organism>
<keyword evidence="1" id="KW-0812">Transmembrane</keyword>
<dbReference type="EMBL" id="JADEXN010000117">
    <property type="protein sequence ID" value="MBE9040776.1"/>
    <property type="molecule type" value="Genomic_DNA"/>
</dbReference>
<accession>A0A928VV86</accession>
<dbReference type="Proteomes" id="UP000621799">
    <property type="component" value="Unassembled WGS sequence"/>
</dbReference>
<dbReference type="PANTHER" id="PTHR36738">
    <property type="entry name" value="EXPRESSED PROTEIN"/>
    <property type="match status" value="1"/>
</dbReference>
<evidence type="ECO:0000313" key="3">
    <source>
        <dbReference type="Proteomes" id="UP000621799"/>
    </source>
</evidence>
<evidence type="ECO:0000256" key="1">
    <source>
        <dbReference type="SAM" id="Phobius"/>
    </source>
</evidence>
<keyword evidence="3" id="KW-1185">Reference proteome</keyword>
<proteinExistence type="predicted"/>
<dbReference type="InterPro" id="IPR025067">
    <property type="entry name" value="DUF4079"/>
</dbReference>
<protein>
    <submittedName>
        <fullName evidence="2">DUF4079 domain-containing protein</fullName>
    </submittedName>
</protein>
<reference evidence="2" key="1">
    <citation type="submission" date="2020-10" db="EMBL/GenBank/DDBJ databases">
        <authorList>
            <person name="Castelo-Branco R."/>
            <person name="Eusebio N."/>
            <person name="Adriana R."/>
            <person name="Vieira A."/>
            <person name="Brugerolle De Fraissinette N."/>
            <person name="Rezende De Castro R."/>
            <person name="Schneider M.P."/>
            <person name="Vasconcelos V."/>
            <person name="Leao P.N."/>
        </authorList>
    </citation>
    <scope>NUCLEOTIDE SEQUENCE</scope>
    <source>
        <strain evidence="2">LEGE 11467</strain>
    </source>
</reference>
<sequence length="158" mass="17315">MNFSELLEPIASQFRDLGMPEPIVHWGHPLMMGIVIFAMGSAVGLTGWRGRMATETAVSGENFSTHRKIAPLMFLFLGLGYTGGLLSLVMQHEAVLKSPHFWTGSVVIILLSIQSVLSLSSFWGERSSLRTVHAYLGGTTLWVMFLHAMLGLKLGLSI</sequence>
<comment type="caution">
    <text evidence="2">The sequence shown here is derived from an EMBL/GenBank/DDBJ whole genome shotgun (WGS) entry which is preliminary data.</text>
</comment>
<dbReference type="Pfam" id="PF13301">
    <property type="entry name" value="DUF4079"/>
    <property type="match status" value="1"/>
</dbReference>